<accession>A0A7X2LBR0</accession>
<reference evidence="1 2" key="1">
    <citation type="submission" date="2019-11" db="EMBL/GenBank/DDBJ databases">
        <title>Phenotypic characterization of an OXA-22 and OXA-60 co-producing Ralstonia pickettii clinical strain.</title>
        <authorList>
            <person name="He F."/>
        </authorList>
    </citation>
    <scope>NUCLEOTIDE SEQUENCE [LARGE SCALE GENOMIC DNA]</scope>
    <source>
        <strain evidence="1 2">PSLESD1</strain>
    </source>
</reference>
<organism evidence="1 2">
    <name type="scientific">Ralstonia pickettii</name>
    <name type="common">Burkholderia pickettii</name>
    <dbReference type="NCBI Taxonomy" id="329"/>
    <lineage>
        <taxon>Bacteria</taxon>
        <taxon>Pseudomonadati</taxon>
        <taxon>Pseudomonadota</taxon>
        <taxon>Betaproteobacteria</taxon>
        <taxon>Burkholderiales</taxon>
        <taxon>Burkholderiaceae</taxon>
        <taxon>Ralstonia</taxon>
    </lineage>
</organism>
<protein>
    <submittedName>
        <fullName evidence="1">Uncharacterized protein</fullName>
    </submittedName>
</protein>
<evidence type="ECO:0000313" key="2">
    <source>
        <dbReference type="Proteomes" id="UP000441032"/>
    </source>
</evidence>
<sequence>MNLFADPMAPNAAAPARSAALLLHALSKSDRQWLLQQLRPGDCTILAPMLEELRQMGIPADRALVRELLGDAAVPDKSALSAVSAAVERPLPSESSGNFEADCIDRLVREDPVALAAVLRHEPAQLIAHLLLLRDWPWRTQVLMRLGPAIRGRVESAVIEMRGAGASVRTASAMRASLLKHVCARVDSVTGNTQLASAAQVGVGGAVQPQSSRWAEWLRKLGRRP</sequence>
<name>A0A7X2LBR0_RALPI</name>
<dbReference type="EMBL" id="WJYN01000006">
    <property type="protein sequence ID" value="MRT00161.1"/>
    <property type="molecule type" value="Genomic_DNA"/>
</dbReference>
<comment type="caution">
    <text evidence="1">The sequence shown here is derived from an EMBL/GenBank/DDBJ whole genome shotgun (WGS) entry which is preliminary data.</text>
</comment>
<dbReference type="AlphaFoldDB" id="A0A7X2LBR0"/>
<gene>
    <name evidence="1" type="ORF">GJQ57_16085</name>
</gene>
<proteinExistence type="predicted"/>
<evidence type="ECO:0000313" key="1">
    <source>
        <dbReference type="EMBL" id="MRT00161.1"/>
    </source>
</evidence>
<dbReference type="RefSeq" id="WP_154207478.1">
    <property type="nucleotide sequence ID" value="NZ_WJYN01000006.1"/>
</dbReference>
<dbReference type="Proteomes" id="UP000441032">
    <property type="component" value="Unassembled WGS sequence"/>
</dbReference>